<dbReference type="Proteomes" id="UP000549913">
    <property type="component" value="Unassembled WGS sequence"/>
</dbReference>
<protein>
    <submittedName>
        <fullName evidence="2">Uncharacterized protein</fullName>
    </submittedName>
</protein>
<evidence type="ECO:0000256" key="1">
    <source>
        <dbReference type="SAM" id="MobiDB-lite"/>
    </source>
</evidence>
<feature type="region of interest" description="Disordered" evidence="1">
    <location>
        <begin position="93"/>
        <end position="118"/>
    </location>
</feature>
<gene>
    <name evidence="2" type="ORF">BJ984_001620</name>
</gene>
<accession>A0A852SNR7</accession>
<dbReference type="RefSeq" id="WP_179547579.1">
    <property type="nucleotide sequence ID" value="NZ_BSEW01000001.1"/>
</dbReference>
<keyword evidence="3" id="KW-1185">Reference proteome</keyword>
<reference evidence="2 3" key="1">
    <citation type="submission" date="2020-07" db="EMBL/GenBank/DDBJ databases">
        <title>Sequencing the genomes of 1000 actinobacteria strains.</title>
        <authorList>
            <person name="Klenk H.-P."/>
        </authorList>
    </citation>
    <scope>NUCLEOTIDE SEQUENCE [LARGE SCALE GENOMIC DNA]</scope>
    <source>
        <strain evidence="2 3">DSM 26474</strain>
    </source>
</reference>
<sequence length="118" mass="12392">MDRIFYAGDSILTGSAIAKALLEYAGALAKADTSATVEIPTRLDDGEVGRSTFLVGPASQLVSDTEPSDSEEIVDAALIEYFHEQTRRLEFRSAGGRAGPAGVASEPVDDGSGWADEL</sequence>
<evidence type="ECO:0000313" key="3">
    <source>
        <dbReference type="Proteomes" id="UP000549913"/>
    </source>
</evidence>
<proteinExistence type="predicted"/>
<dbReference type="EMBL" id="JACCBM010000001">
    <property type="protein sequence ID" value="NYD70462.1"/>
    <property type="molecule type" value="Genomic_DNA"/>
</dbReference>
<dbReference type="AlphaFoldDB" id="A0A852SNR7"/>
<comment type="caution">
    <text evidence="2">The sequence shown here is derived from an EMBL/GenBank/DDBJ whole genome shotgun (WGS) entry which is preliminary data.</text>
</comment>
<evidence type="ECO:0000313" key="2">
    <source>
        <dbReference type="EMBL" id="NYD70462.1"/>
    </source>
</evidence>
<organism evidence="2 3">
    <name type="scientific">Herbiconiux flava</name>
    <dbReference type="NCBI Taxonomy" id="881268"/>
    <lineage>
        <taxon>Bacteria</taxon>
        <taxon>Bacillati</taxon>
        <taxon>Actinomycetota</taxon>
        <taxon>Actinomycetes</taxon>
        <taxon>Micrococcales</taxon>
        <taxon>Microbacteriaceae</taxon>
        <taxon>Herbiconiux</taxon>
    </lineage>
</organism>
<name>A0A852SNR7_9MICO</name>